<dbReference type="EMBL" id="CP025536">
    <property type="protein sequence ID" value="AUW96078.1"/>
    <property type="molecule type" value="Genomic_DNA"/>
</dbReference>
<evidence type="ECO:0000313" key="1">
    <source>
        <dbReference type="EMBL" id="AUW96078.1"/>
    </source>
</evidence>
<reference evidence="1 2" key="1">
    <citation type="submission" date="2017-12" db="EMBL/GenBank/DDBJ databases">
        <authorList>
            <person name="Hurst M.R.H."/>
        </authorList>
    </citation>
    <scope>NUCLEOTIDE SEQUENCE [LARGE SCALE GENOMIC DNA]</scope>
    <source>
        <strain evidence="1 2">TH11417</strain>
    </source>
</reference>
<dbReference type="AlphaFoldDB" id="A0A2L0D2L8"/>
<organism evidence="1 2">
    <name type="scientific">Streptococcus pluranimalium</name>
    <dbReference type="NCBI Taxonomy" id="82348"/>
    <lineage>
        <taxon>Bacteria</taxon>
        <taxon>Bacillati</taxon>
        <taxon>Bacillota</taxon>
        <taxon>Bacilli</taxon>
        <taxon>Lactobacillales</taxon>
        <taxon>Streptococcaceae</taxon>
        <taxon>Streptococcus</taxon>
    </lineage>
</organism>
<dbReference type="RefSeq" id="WP_104967416.1">
    <property type="nucleotide sequence ID" value="NZ_CP025536.1"/>
</dbReference>
<gene>
    <name evidence="1" type="ORF">C0J00_02535</name>
</gene>
<evidence type="ECO:0000313" key="2">
    <source>
        <dbReference type="Proteomes" id="UP000238956"/>
    </source>
</evidence>
<reference evidence="1 2" key="2">
    <citation type="submission" date="2018-02" db="EMBL/GenBank/DDBJ databases">
        <title>Whole genome sequencing analysis of Streptococcus pluranimalium isolated from cattle infected mastitis in China.</title>
        <authorList>
            <person name="Zhang J.-R."/>
            <person name="Hu G.-Z."/>
        </authorList>
    </citation>
    <scope>NUCLEOTIDE SEQUENCE [LARGE SCALE GENOMIC DNA]</scope>
    <source>
        <strain evidence="1 2">TH11417</strain>
    </source>
</reference>
<dbReference type="Gene3D" id="3.40.50.1820">
    <property type="entry name" value="alpha/beta hydrolase"/>
    <property type="match status" value="1"/>
</dbReference>
<dbReference type="Proteomes" id="UP000238956">
    <property type="component" value="Chromosome"/>
</dbReference>
<name>A0A2L0D2L8_9STRE</name>
<accession>A0A2L0D2L8</accession>
<proteinExistence type="predicted"/>
<dbReference type="InterPro" id="IPR029058">
    <property type="entry name" value="AB_hydrolase_fold"/>
</dbReference>
<dbReference type="SUPFAM" id="SSF53474">
    <property type="entry name" value="alpha/beta-Hydrolases"/>
    <property type="match status" value="1"/>
</dbReference>
<dbReference type="GeneID" id="98392787"/>
<dbReference type="KEGG" id="splr:C0J00_02535"/>
<keyword evidence="2" id="KW-1185">Reference proteome</keyword>
<protein>
    <submittedName>
        <fullName evidence="1">Triacylglycerol lipase</fullName>
    </submittedName>
</protein>
<sequence length="410" mass="45447">MATDEQYKWLAEQVYWVEQKRDDVQYHPISDSHYPFDPKNPQLGQFQVLKVKDNTFNGMQAMAVAPVDKNGMADYSEVVIAYAGTNREDFKDMGTDIQSIGLGSDELKFFNVTADSQFSTALDFAKQVEKEVKRKNPNAVITTTGHSLGQSLAMYVGLKQGYANVGYNGPDIHKMISAKEIKYMQEHPEQFRNYRNKHDDIGNVMGNVTKTAIYPKVTKGKDNIKNAIPDHLLTNWQFTKDGQLKDLDGKVVTDKVVSAYAQTIAVMARINAKSKQLAKGGYSSREQIFLDTIQGAAVAQGMAAAAQAGVDDIEQVVKEGVEKAKSLWEAIDFTAYQELSYDEVVSLFASQGATYESIVTETQTTLEVGQTNAGTKAEAFTTLKGQVDQVIQANIATDKNLAKDIENWTR</sequence>